<gene>
    <name evidence="1" type="ORF">BECKLPF1236B_GA0070989_102313</name>
</gene>
<protein>
    <submittedName>
        <fullName evidence="1">Uncharacterized protein</fullName>
    </submittedName>
</protein>
<organism evidence="1">
    <name type="scientific">Candidatus Kentrum sp. LPFa</name>
    <dbReference type="NCBI Taxonomy" id="2126335"/>
    <lineage>
        <taxon>Bacteria</taxon>
        <taxon>Pseudomonadati</taxon>
        <taxon>Pseudomonadota</taxon>
        <taxon>Gammaproteobacteria</taxon>
        <taxon>Candidatus Kentrum</taxon>
    </lineage>
</organism>
<evidence type="ECO:0000313" key="1">
    <source>
        <dbReference type="EMBL" id="VFK11676.1"/>
    </source>
</evidence>
<dbReference type="EMBL" id="CAADFK010000023">
    <property type="protein sequence ID" value="VFK11676.1"/>
    <property type="molecule type" value="Genomic_DNA"/>
</dbReference>
<reference evidence="1" key="1">
    <citation type="submission" date="2019-02" db="EMBL/GenBank/DDBJ databases">
        <authorList>
            <person name="Gruber-Vodicka R. H."/>
            <person name="Seah K. B. B."/>
        </authorList>
    </citation>
    <scope>NUCLEOTIDE SEQUENCE</scope>
    <source>
        <strain evidence="1">BECK_S313</strain>
    </source>
</reference>
<name>A0A450W3R7_9GAMM</name>
<dbReference type="AlphaFoldDB" id="A0A450W3R7"/>
<proteinExistence type="predicted"/>
<accession>A0A450W3R7</accession>
<sequence length="46" mass="4850">MACFFVSHKVGVSTTVVNPNETILVGGILKNGEKPNEQVIHVATGI</sequence>